<evidence type="ECO:0000313" key="2">
    <source>
        <dbReference type="Proteomes" id="UP000010953"/>
    </source>
</evidence>
<dbReference type="STRING" id="1239962.C943_04041"/>
<comment type="caution">
    <text evidence="1">The sequence shown here is derived from an EMBL/GenBank/DDBJ whole genome shotgun (WGS) entry which is preliminary data.</text>
</comment>
<evidence type="ECO:0000313" key="1">
    <source>
        <dbReference type="EMBL" id="EMS34223.1"/>
    </source>
</evidence>
<dbReference type="AlphaFoldDB" id="M7XI44"/>
<reference evidence="1" key="1">
    <citation type="submission" date="2013-01" db="EMBL/GenBank/DDBJ databases">
        <title>Genome assembly of Mariniradius saccharolyticus AK6.</title>
        <authorList>
            <person name="Vaidya B."/>
            <person name="Khatri I."/>
            <person name="Tanuku N.R.S."/>
            <person name="Subramanian S."/>
            <person name="Pinnaka A."/>
        </authorList>
    </citation>
    <scope>NUCLEOTIDE SEQUENCE [LARGE SCALE GENOMIC DNA]</scope>
    <source>
        <strain evidence="1">AK6</strain>
    </source>
</reference>
<dbReference type="InParanoid" id="M7XI44"/>
<evidence type="ECO:0008006" key="3">
    <source>
        <dbReference type="Google" id="ProtNLM"/>
    </source>
</evidence>
<sequence>MNGVNKVGIPDLIILQQTIDEKISLFTFDKHFSLMKGHLEFELISSRFF</sequence>
<gene>
    <name evidence="1" type="ORF">C943_04041</name>
</gene>
<organism evidence="1 2">
    <name type="scientific">Mariniradius saccharolyticus AK6</name>
    <dbReference type="NCBI Taxonomy" id="1239962"/>
    <lineage>
        <taxon>Bacteria</taxon>
        <taxon>Pseudomonadati</taxon>
        <taxon>Bacteroidota</taxon>
        <taxon>Cytophagia</taxon>
        <taxon>Cytophagales</taxon>
        <taxon>Cyclobacteriaceae</taxon>
        <taxon>Mariniradius</taxon>
    </lineage>
</organism>
<proteinExistence type="predicted"/>
<accession>M7XI44</accession>
<dbReference type="EMBL" id="AMZY02000007">
    <property type="protein sequence ID" value="EMS34223.1"/>
    <property type="molecule type" value="Genomic_DNA"/>
</dbReference>
<keyword evidence="2" id="KW-1185">Reference proteome</keyword>
<protein>
    <recommendedName>
        <fullName evidence="3">PIN domain-containing protein</fullName>
    </recommendedName>
</protein>
<dbReference type="Proteomes" id="UP000010953">
    <property type="component" value="Unassembled WGS sequence"/>
</dbReference>
<name>M7XI44_9BACT</name>